<feature type="domain" description="Transcription factor zinc-finger" evidence="1">
    <location>
        <begin position="69"/>
        <end position="109"/>
    </location>
</feature>
<comment type="caution">
    <text evidence="2">The sequence shown here is derived from an EMBL/GenBank/DDBJ whole genome shotgun (WGS) entry which is preliminary data.</text>
</comment>
<gene>
    <name evidence="2" type="ORF">bsdtw1_01658</name>
</gene>
<dbReference type="AlphaFoldDB" id="A0A6V8SL17"/>
<accession>A0A6V8SL17</accession>
<dbReference type="Pfam" id="PF13453">
    <property type="entry name" value="Zn_ribbon_TFIIB"/>
    <property type="match status" value="1"/>
</dbReference>
<proteinExistence type="predicted"/>
<dbReference type="InterPro" id="IPR027392">
    <property type="entry name" value="TF_Znf"/>
</dbReference>
<dbReference type="EMBL" id="BLZR01000001">
    <property type="protein sequence ID" value="GFP75573.1"/>
    <property type="molecule type" value="Genomic_DNA"/>
</dbReference>
<dbReference type="RefSeq" id="WP_183277070.1">
    <property type="nucleotide sequence ID" value="NZ_BLZR01000001.1"/>
</dbReference>
<organism evidence="2 3">
    <name type="scientific">Clostridium fungisolvens</name>
    <dbReference type="NCBI Taxonomy" id="1604897"/>
    <lineage>
        <taxon>Bacteria</taxon>
        <taxon>Bacillati</taxon>
        <taxon>Bacillota</taxon>
        <taxon>Clostridia</taxon>
        <taxon>Eubacteriales</taxon>
        <taxon>Clostridiaceae</taxon>
        <taxon>Clostridium</taxon>
    </lineage>
</organism>
<evidence type="ECO:0000259" key="1">
    <source>
        <dbReference type="Pfam" id="PF13453"/>
    </source>
</evidence>
<reference evidence="2 3" key="1">
    <citation type="submission" date="2020-07" db="EMBL/GenBank/DDBJ databases">
        <title>A new beta-1,3-glucan-decomposing anaerobic bacterium isolated from anoxic soil subjected to biological soil disinfestation.</title>
        <authorList>
            <person name="Ueki A."/>
            <person name="Tonouchi A."/>
        </authorList>
    </citation>
    <scope>NUCLEOTIDE SEQUENCE [LARGE SCALE GENOMIC DNA]</scope>
    <source>
        <strain evidence="2 3">TW1</strain>
    </source>
</reference>
<dbReference type="Proteomes" id="UP000580568">
    <property type="component" value="Unassembled WGS sequence"/>
</dbReference>
<protein>
    <recommendedName>
        <fullName evidence="1">Transcription factor zinc-finger domain-containing protein</fullName>
    </recommendedName>
</protein>
<evidence type="ECO:0000313" key="2">
    <source>
        <dbReference type="EMBL" id="GFP75573.1"/>
    </source>
</evidence>
<sequence length="182" mass="21898">MRCLVCKTNELEEQYLENGLRVYTCKECEGKWMRFGDYFTWHNSNKNQSETVTEDKYISVKDSTNPKFCPDCETILTPYKVSSKLSFMLEHCGSCNGIWFDKNEWESIKSIDLHHKIQNFFTEAWQKKIREDESREFLEKHYTNKFGAEDYERLKQTKKWIDESENKSMLLAYLMNENPYKL</sequence>
<evidence type="ECO:0000313" key="3">
    <source>
        <dbReference type="Proteomes" id="UP000580568"/>
    </source>
</evidence>
<name>A0A6V8SL17_9CLOT</name>
<keyword evidence="3" id="KW-1185">Reference proteome</keyword>